<evidence type="ECO:0000259" key="3">
    <source>
        <dbReference type="Pfam" id="PF20875"/>
    </source>
</evidence>
<proteinExistence type="predicted"/>
<dbReference type="Pfam" id="PF20875">
    <property type="entry name" value="SidC_C"/>
    <property type="match status" value="1"/>
</dbReference>
<evidence type="ECO:0000313" key="5">
    <source>
        <dbReference type="EMBL" id="MCL9684892.1"/>
    </source>
</evidence>
<evidence type="ECO:0000313" key="6">
    <source>
        <dbReference type="Proteomes" id="UP001139721"/>
    </source>
</evidence>
<dbReference type="Proteomes" id="UP001139721">
    <property type="component" value="Unassembled WGS sequence"/>
</dbReference>
<feature type="domain" description="SidC C-terminal" evidence="3">
    <location>
        <begin position="731"/>
        <end position="851"/>
    </location>
</feature>
<comment type="caution">
    <text evidence="5">The sequence shown here is derived from an EMBL/GenBank/DDBJ whole genome shotgun (WGS) entry which is preliminary data.</text>
</comment>
<dbReference type="AlphaFoldDB" id="A0A9X2ICW1"/>
<dbReference type="InterPro" id="IPR048699">
    <property type="entry name" value="SidC_lipid-bd"/>
</dbReference>
<reference evidence="5" key="1">
    <citation type="submission" date="2021-11" db="EMBL/GenBank/DDBJ databases">
        <title>Legionella maioricencis sp. nov., a new species isolated from hot water samples in Mallorca.</title>
        <authorList>
            <person name="Crespi S."/>
            <person name="Drasar V."/>
            <person name="Salva-Serra F."/>
            <person name="Jaen-Luchoro D."/>
            <person name="Pineiro-Iglesias B."/>
            <person name="Aliaga F."/>
            <person name="Fernandez-Juarez V."/>
            <person name="Coll G."/>
            <person name="Moore E.R.B."/>
            <person name="Bennasar-Figueras A."/>
        </authorList>
    </citation>
    <scope>NUCLEOTIDE SEQUENCE</scope>
    <source>
        <strain evidence="5">HCPI-6</strain>
    </source>
</reference>
<protein>
    <submittedName>
        <fullName evidence="5">Protein SdcA</fullName>
    </submittedName>
</protein>
<accession>A0A9X2ICW1</accession>
<feature type="domain" description="SidC lipid-binding" evidence="4">
    <location>
        <begin position="601"/>
        <end position="724"/>
    </location>
</feature>
<dbReference type="EMBL" id="JAJKBJ010000016">
    <property type="protein sequence ID" value="MCL9684892.1"/>
    <property type="molecule type" value="Genomic_DNA"/>
</dbReference>
<evidence type="ECO:0000259" key="4">
    <source>
        <dbReference type="Pfam" id="PF20892"/>
    </source>
</evidence>
<evidence type="ECO:0000256" key="1">
    <source>
        <dbReference type="SAM" id="MobiDB-lite"/>
    </source>
</evidence>
<dbReference type="Pfam" id="PF20892">
    <property type="entry name" value="SidC_lipid-bd"/>
    <property type="match status" value="1"/>
</dbReference>
<dbReference type="InterPro" id="IPR041264">
    <property type="entry name" value="SidC_N"/>
</dbReference>
<name>A0A9X2ICW1_9GAMM</name>
<organism evidence="5 6">
    <name type="scientific">Legionella maioricensis</name>
    <dbReference type="NCBI Taxonomy" id="2896528"/>
    <lineage>
        <taxon>Bacteria</taxon>
        <taxon>Pseudomonadati</taxon>
        <taxon>Pseudomonadota</taxon>
        <taxon>Gammaproteobacteria</taxon>
        <taxon>Legionellales</taxon>
        <taxon>Legionellaceae</taxon>
        <taxon>Legionella</taxon>
    </lineage>
</organism>
<feature type="region of interest" description="Disordered" evidence="1">
    <location>
        <begin position="884"/>
        <end position="904"/>
    </location>
</feature>
<keyword evidence="6" id="KW-1185">Reference proteome</keyword>
<gene>
    <name evidence="5" type="ORF">LOX96_12370</name>
</gene>
<evidence type="ECO:0000259" key="2">
    <source>
        <dbReference type="Pfam" id="PF18219"/>
    </source>
</evidence>
<dbReference type="Pfam" id="PF18219">
    <property type="entry name" value="SidC_N"/>
    <property type="match status" value="1"/>
</dbReference>
<dbReference type="RefSeq" id="WP_250424776.1">
    <property type="nucleotide sequence ID" value="NZ_JAJKBJ010000016.1"/>
</dbReference>
<sequence>MTKTIAFKEPARFDYLYIDKNNKIHLMLPIVGGEEIGLDNTCMASMELKIFFHGYQADKSAEDQLLDYKKYLEDDIADIKKQKGISRYAYHDLMKEKIQRLEQINKYIVLIGEVKNNYDRDISQLQDSGIPELPSSIHKIIKSAKNAFAVRLAPLTPDPFTRLEDPIFSIKRNRSAFNLFGSAVLSSGLGTRLRSAFLPEDGTSLLSDRKSAKEQIIETVMNAFEHKDMNVPPEEQALRLDQLKKLILKEIRKVDETIESMDKDHYGFDIDLNYLESMGIDKDASIKDWINTLIVSKVQEGIWDNPAIQQKFLGETNTSVFYDSSDKVTSREQLAQRMAIRVQYLLAEINIYCRKYDLSKNNFGRFFDKDPYATEIGNLVKQGIVANAPNIEQIVYNYVNQHHRDLGLQAPLSETQQAEITDKFTQHYTVIKESPHFDEFLVMDTGIKGNVFSHLSRISCHFLDFFKLQTRGKYSLGDFETYSEALKSENPTRLNHINEIVSEGYERIGKFREEVMKLLSENKPKELVAYLIEKSSSGTPNYSMLSLETQTYISYNRNWPNIAAEISMSASILPEEQEDLIKLLSRSNVNREHLSAITWSKHSDKPLLELELNKVADGLLQTVNIYNAQRSWQWYKGSRNDLRITQCDELVKVAQEINSLLNSKSKNEVLEKLLQSIATLERIDREISAESNWFRSSLQKEVQSFTNKLKRMCELDEYSFRSLKSGELISFEMDEQLNKIANLEVREIVSNLPAHYHTDEAISFFNTLTIEETAKVASYLNIEYREVDSNTDKNTLFTQDIPGLFKEVNLQLLNELMESNSISPPVYEKLSQLADKIPPEFLTIKNIQVWSKDIDTLDEANFNEVAKVKKIHFASKVTFFGGADEEENKRTPPTVPLDIDSAQP</sequence>
<dbReference type="InterPro" id="IPR048697">
    <property type="entry name" value="SidC_C"/>
</dbReference>
<feature type="domain" description="SidC N-terminal" evidence="2">
    <location>
        <begin position="5"/>
        <end position="501"/>
    </location>
</feature>